<reference evidence="6" key="1">
    <citation type="submission" date="2022-07" db="EMBL/GenBank/DDBJ databases">
        <title>Phylogenomic reconstructions and comparative analyses of Kickxellomycotina fungi.</title>
        <authorList>
            <person name="Reynolds N.K."/>
            <person name="Stajich J.E."/>
            <person name="Barry K."/>
            <person name="Grigoriev I.V."/>
            <person name="Crous P."/>
            <person name="Smith M.E."/>
        </authorList>
    </citation>
    <scope>NUCLEOTIDE SEQUENCE</scope>
    <source>
        <strain evidence="6">BCRC 34489</strain>
    </source>
</reference>
<feature type="region of interest" description="Disordered" evidence="5">
    <location>
        <begin position="193"/>
        <end position="227"/>
    </location>
</feature>
<dbReference type="SMART" id="SM00175">
    <property type="entry name" value="RAB"/>
    <property type="match status" value="1"/>
</dbReference>
<dbReference type="SMART" id="SM00176">
    <property type="entry name" value="RAN"/>
    <property type="match status" value="1"/>
</dbReference>
<dbReference type="Pfam" id="PF01282">
    <property type="entry name" value="Ribosomal_S24e"/>
    <property type="match status" value="1"/>
</dbReference>
<dbReference type="Proteomes" id="UP001140172">
    <property type="component" value="Unassembled WGS sequence"/>
</dbReference>
<dbReference type="EMBL" id="JANBUM010000054">
    <property type="protein sequence ID" value="KAJ2786578.1"/>
    <property type="molecule type" value="Genomic_DNA"/>
</dbReference>
<dbReference type="PROSITE" id="PS51420">
    <property type="entry name" value="RHO"/>
    <property type="match status" value="1"/>
</dbReference>
<evidence type="ECO:0000313" key="6">
    <source>
        <dbReference type="EMBL" id="KAJ2786578.1"/>
    </source>
</evidence>
<evidence type="ECO:0000256" key="1">
    <source>
        <dbReference type="ARBA" id="ARBA00009680"/>
    </source>
</evidence>
<dbReference type="PANTHER" id="PTHR47978">
    <property type="match status" value="1"/>
</dbReference>
<keyword evidence="4" id="KW-0687">Ribonucleoprotein</keyword>
<dbReference type="InterPro" id="IPR005225">
    <property type="entry name" value="Small_GTP-bd"/>
</dbReference>
<gene>
    <name evidence="6" type="primary">YPT52</name>
    <name evidence="6" type="ORF">GGI15_001416</name>
</gene>
<dbReference type="GO" id="GO:0005840">
    <property type="term" value="C:ribosome"/>
    <property type="evidence" value="ECO:0007669"/>
    <property type="project" value="UniProtKB-KW"/>
</dbReference>
<dbReference type="InterPro" id="IPR018098">
    <property type="entry name" value="Ribosomal_eS24_CS"/>
</dbReference>
<feature type="region of interest" description="Disordered" evidence="5">
    <location>
        <begin position="320"/>
        <end position="358"/>
    </location>
</feature>
<feature type="compositionally biased region" description="Polar residues" evidence="5">
    <location>
        <begin position="200"/>
        <end position="219"/>
    </location>
</feature>
<evidence type="ECO:0000313" key="7">
    <source>
        <dbReference type="Proteomes" id="UP001140172"/>
    </source>
</evidence>
<protein>
    <submittedName>
        <fullName evidence="6">GTP-binding protein of the rab/ypt</fullName>
    </submittedName>
</protein>
<dbReference type="PROSITE" id="PS51419">
    <property type="entry name" value="RAB"/>
    <property type="match status" value="1"/>
</dbReference>
<dbReference type="PROSITE" id="PS51421">
    <property type="entry name" value="RAS"/>
    <property type="match status" value="1"/>
</dbReference>
<dbReference type="OrthoDB" id="63533at2759"/>
<feature type="compositionally biased region" description="Basic residues" evidence="5">
    <location>
        <begin position="328"/>
        <end position="343"/>
    </location>
</feature>
<dbReference type="SMART" id="SM00173">
    <property type="entry name" value="RAS"/>
    <property type="match status" value="1"/>
</dbReference>
<dbReference type="Pfam" id="PF00071">
    <property type="entry name" value="Ras"/>
    <property type="match status" value="1"/>
</dbReference>
<dbReference type="SUPFAM" id="SSF54189">
    <property type="entry name" value="Ribosomal proteins S24e, L23 and L15e"/>
    <property type="match status" value="1"/>
</dbReference>
<evidence type="ECO:0000256" key="4">
    <source>
        <dbReference type="ARBA" id="ARBA00023274"/>
    </source>
</evidence>
<dbReference type="GO" id="GO:0005525">
    <property type="term" value="F:GTP binding"/>
    <property type="evidence" value="ECO:0007669"/>
    <property type="project" value="InterPro"/>
</dbReference>
<keyword evidence="7" id="KW-1185">Reference proteome</keyword>
<evidence type="ECO:0000256" key="3">
    <source>
        <dbReference type="ARBA" id="ARBA00022980"/>
    </source>
</evidence>
<feature type="region of interest" description="Disordered" evidence="5">
    <location>
        <begin position="1"/>
        <end position="20"/>
    </location>
</feature>
<dbReference type="InterPro" id="IPR001976">
    <property type="entry name" value="Ribosomal_eS24"/>
</dbReference>
<keyword evidence="3" id="KW-0689">Ribosomal protein</keyword>
<evidence type="ECO:0000256" key="5">
    <source>
        <dbReference type="SAM" id="MobiDB-lite"/>
    </source>
</evidence>
<dbReference type="CDD" id="cd01860">
    <property type="entry name" value="Rab5_related"/>
    <property type="match status" value="1"/>
</dbReference>
<name>A0A9W8HI18_9FUNG</name>
<evidence type="ECO:0000256" key="2">
    <source>
        <dbReference type="ARBA" id="ARBA00022741"/>
    </source>
</evidence>
<dbReference type="PRINTS" id="PR00449">
    <property type="entry name" value="RASTRNSFRMNG"/>
</dbReference>
<dbReference type="InterPro" id="IPR053709">
    <property type="entry name" value="eRP_eS24_sf"/>
</dbReference>
<proteinExistence type="inferred from homology"/>
<dbReference type="SMART" id="SM00174">
    <property type="entry name" value="RHO"/>
    <property type="match status" value="1"/>
</dbReference>
<dbReference type="GO" id="GO:1990904">
    <property type="term" value="C:ribonucleoprotein complex"/>
    <property type="evidence" value="ECO:0007669"/>
    <property type="project" value="UniProtKB-KW"/>
</dbReference>
<dbReference type="SUPFAM" id="SSF52540">
    <property type="entry name" value="P-loop containing nucleoside triphosphate hydrolases"/>
    <property type="match status" value="1"/>
</dbReference>
<accession>A0A9W8HI18</accession>
<dbReference type="FunFam" id="3.40.50.300:FF:000823">
    <property type="entry name" value="Small GTPase RAB, putative"/>
    <property type="match status" value="1"/>
</dbReference>
<comment type="similarity">
    <text evidence="1">Belongs to the eukaryotic ribosomal protein eS24 family.</text>
</comment>
<dbReference type="InterPro" id="IPR027417">
    <property type="entry name" value="P-loop_NTPase"/>
</dbReference>
<dbReference type="HAMAP" id="MF_00545">
    <property type="entry name" value="Ribosomal_eS24"/>
    <property type="match status" value="1"/>
</dbReference>
<feature type="compositionally biased region" description="Polar residues" evidence="5">
    <location>
        <begin position="1"/>
        <end position="14"/>
    </location>
</feature>
<comment type="caution">
    <text evidence="6">The sequence shown here is derived from an EMBL/GenBank/DDBJ whole genome shotgun (WGS) entry which is preliminary data.</text>
</comment>
<dbReference type="Gene3D" id="3.30.70.3370">
    <property type="match status" value="1"/>
</dbReference>
<organism evidence="6 7">
    <name type="scientific">Coemansia interrupta</name>
    <dbReference type="NCBI Taxonomy" id="1126814"/>
    <lineage>
        <taxon>Eukaryota</taxon>
        <taxon>Fungi</taxon>
        <taxon>Fungi incertae sedis</taxon>
        <taxon>Zoopagomycota</taxon>
        <taxon>Kickxellomycotina</taxon>
        <taxon>Kickxellomycetes</taxon>
        <taxon>Kickxellales</taxon>
        <taxon>Kickxellaceae</taxon>
        <taxon>Coemansia</taxon>
    </lineage>
</organism>
<dbReference type="GO" id="GO:0003924">
    <property type="term" value="F:GTPase activity"/>
    <property type="evidence" value="ECO:0007669"/>
    <property type="project" value="InterPro"/>
</dbReference>
<dbReference type="NCBIfam" id="TIGR00231">
    <property type="entry name" value="small_GTP"/>
    <property type="match status" value="1"/>
</dbReference>
<dbReference type="GO" id="GO:0006412">
    <property type="term" value="P:translation"/>
    <property type="evidence" value="ECO:0007669"/>
    <property type="project" value="InterPro"/>
</dbReference>
<dbReference type="PROSITE" id="PS00529">
    <property type="entry name" value="RIBOSOMAL_S24E"/>
    <property type="match status" value="1"/>
</dbReference>
<dbReference type="InterPro" id="IPR001806">
    <property type="entry name" value="Small_GTPase"/>
</dbReference>
<keyword evidence="2" id="KW-0547">Nucleotide-binding</keyword>
<dbReference type="AlphaFoldDB" id="A0A9W8HI18"/>
<dbReference type="FunFam" id="3.30.70.3370:FF:000001">
    <property type="entry name" value="40S ribosomal protein S24"/>
    <property type="match status" value="1"/>
</dbReference>
<dbReference type="Gene3D" id="3.40.50.300">
    <property type="entry name" value="P-loop containing nucleotide triphosphate hydrolases"/>
    <property type="match status" value="1"/>
</dbReference>
<dbReference type="InterPro" id="IPR012678">
    <property type="entry name" value="Ribosomal_uL23/eL15/eS24_sf"/>
</dbReference>
<dbReference type="GO" id="GO:0003735">
    <property type="term" value="F:structural constituent of ribosome"/>
    <property type="evidence" value="ECO:0007669"/>
    <property type="project" value="InterPro"/>
</dbReference>
<sequence>MSAQQPRQSTPASTGTGGSVAKPKHFTFKVVLLGESAVGKSSIVTRFARNQFDQHKESTIGASFMTKEVPIDESNIANLHIWDTAGQERYKSLAPMYYRNAAAAVVVYDITQTESFAKAKSWVQELQRQAEPSIVIVLAGNKTDLASRRTVSKEEGSSYAESAGLLFFETSAQSGENIEDLFVKLALKIPRSAEPARPSGPSTVNIAPSASNRNPTTDSSSEEKHKADFSVTIRTRKFMTNRLLQRKQMVVDIIHPGLANISKDEIRDRLAKSYKADKEAIFPFGFSTQFGGGRSTGFVLIYDSFEAAQKFEPKYRLIRQGHGTRAQTSRKQRKERKNRLKKLRGTEKVKGKKPKKDH</sequence>